<dbReference type="AlphaFoldDB" id="A0A7D9DT71"/>
<feature type="transmembrane region" description="Helical" evidence="12">
    <location>
        <begin position="253"/>
        <end position="275"/>
    </location>
</feature>
<dbReference type="SUPFAM" id="SSF81321">
    <property type="entry name" value="Family A G protein-coupled receptor-like"/>
    <property type="match status" value="1"/>
</dbReference>
<comment type="subcellular location">
    <subcellularLocation>
        <location evidence="1">Cell membrane</location>
        <topology evidence="1">Multi-pass membrane protein</topology>
    </subcellularLocation>
</comment>
<protein>
    <submittedName>
        <fullName evidence="13">Tyramine receptor 1-like</fullName>
    </submittedName>
</protein>
<dbReference type="PROSITE" id="PS00237">
    <property type="entry name" value="G_PROTEIN_RECEP_F1_1"/>
    <property type="match status" value="1"/>
</dbReference>
<dbReference type="PRINTS" id="PR00237">
    <property type="entry name" value="GPCRRHODOPSN"/>
</dbReference>
<evidence type="ECO:0000256" key="4">
    <source>
        <dbReference type="ARBA" id="ARBA00022989"/>
    </source>
</evidence>
<dbReference type="PROSITE" id="PS50262">
    <property type="entry name" value="G_PROTEIN_RECEP_F1_2"/>
    <property type="match status" value="1"/>
</dbReference>
<evidence type="ECO:0000313" key="14">
    <source>
        <dbReference type="Proteomes" id="UP001152795"/>
    </source>
</evidence>
<dbReference type="CDD" id="cd14967">
    <property type="entry name" value="7tmA_amine_R-like"/>
    <property type="match status" value="1"/>
</dbReference>
<evidence type="ECO:0000256" key="3">
    <source>
        <dbReference type="ARBA" id="ARBA00022692"/>
    </source>
</evidence>
<keyword evidence="3 10" id="KW-0812">Transmembrane</keyword>
<dbReference type="FunFam" id="1.20.1070.10:FF:000496">
    <property type="entry name" value="Predicted protein"/>
    <property type="match status" value="1"/>
</dbReference>
<feature type="transmembrane region" description="Helical" evidence="12">
    <location>
        <begin position="104"/>
        <end position="125"/>
    </location>
</feature>
<keyword evidence="7" id="KW-1015">Disulfide bond</keyword>
<gene>
    <name evidence="13" type="ORF">PACLA_8A060026</name>
</gene>
<dbReference type="PANTHER" id="PTHR24248:SF199">
    <property type="entry name" value="IP13425P-RELATED"/>
    <property type="match status" value="1"/>
</dbReference>
<evidence type="ECO:0000256" key="7">
    <source>
        <dbReference type="ARBA" id="ARBA00023157"/>
    </source>
</evidence>
<feature type="transmembrane region" description="Helical" evidence="12">
    <location>
        <begin position="33"/>
        <end position="56"/>
    </location>
</feature>
<keyword evidence="2" id="KW-1003">Cell membrane</keyword>
<dbReference type="PANTHER" id="PTHR24248">
    <property type="entry name" value="ADRENERGIC RECEPTOR-RELATED G-PROTEIN COUPLED RECEPTOR"/>
    <property type="match status" value="1"/>
</dbReference>
<keyword evidence="4 12" id="KW-1133">Transmembrane helix</keyword>
<sequence>MNASNPTGINNVSSMNYPSCDDPPETENIIMTVYLVVILVLTVAGNLLVIAVVIAYQRLQQVTNYFIVSLAVADLLIAALTLPLTINTNLNNGIWCLSLSSCGVWLAVDSMCSAASICNLAAISLDRFIAITSPFRYRELVTRNRAFIVLGAIWVYSLAWGCLCLLNWQDSDKPAIAVSFNGQPIACQRTEPIYYTVAAALAFFVPLLIVLTAYSVILKVAITQAKAVAALDLNRDRRKKTNFFREVKATKTVALVIGAFVISWLPVFILLMLSLWDKDYTNNFRVNYPELQKAIFYIFLRILPPLNSCINPIIYAVFNSNFRSAFLKFLRCPQRMQQDDMNHSMATTSTSRSPQRTTYSTMVPDQPETGNNNTET</sequence>
<evidence type="ECO:0000256" key="11">
    <source>
        <dbReference type="SAM" id="MobiDB-lite"/>
    </source>
</evidence>
<evidence type="ECO:0000256" key="12">
    <source>
        <dbReference type="SAM" id="Phobius"/>
    </source>
</evidence>
<reference evidence="13" key="1">
    <citation type="submission" date="2020-04" db="EMBL/GenBank/DDBJ databases">
        <authorList>
            <person name="Alioto T."/>
            <person name="Alioto T."/>
            <person name="Gomez Garrido J."/>
        </authorList>
    </citation>
    <scope>NUCLEOTIDE SEQUENCE</scope>
    <source>
        <strain evidence="13">A484AB</strain>
    </source>
</reference>
<feature type="region of interest" description="Disordered" evidence="11">
    <location>
        <begin position="340"/>
        <end position="376"/>
    </location>
</feature>
<dbReference type="Pfam" id="PF00001">
    <property type="entry name" value="7tm_1"/>
    <property type="match status" value="1"/>
</dbReference>
<evidence type="ECO:0000256" key="5">
    <source>
        <dbReference type="ARBA" id="ARBA00023040"/>
    </source>
</evidence>
<evidence type="ECO:0000313" key="13">
    <source>
        <dbReference type="EMBL" id="CAB3992730.1"/>
    </source>
</evidence>
<evidence type="ECO:0000256" key="6">
    <source>
        <dbReference type="ARBA" id="ARBA00023136"/>
    </source>
</evidence>
<dbReference type="GO" id="GO:0043410">
    <property type="term" value="P:positive regulation of MAPK cascade"/>
    <property type="evidence" value="ECO:0007669"/>
    <property type="project" value="TreeGrafter"/>
</dbReference>
<feature type="transmembrane region" description="Helical" evidence="12">
    <location>
        <begin position="193"/>
        <end position="217"/>
    </location>
</feature>
<evidence type="ECO:0000256" key="8">
    <source>
        <dbReference type="ARBA" id="ARBA00023170"/>
    </source>
</evidence>
<feature type="transmembrane region" description="Helical" evidence="12">
    <location>
        <begin position="295"/>
        <end position="318"/>
    </location>
</feature>
<dbReference type="SMART" id="SM01381">
    <property type="entry name" value="7TM_GPCR_Srsx"/>
    <property type="match status" value="1"/>
</dbReference>
<dbReference type="EMBL" id="CACRXK020002111">
    <property type="protein sequence ID" value="CAB3992730.1"/>
    <property type="molecule type" value="Genomic_DNA"/>
</dbReference>
<evidence type="ECO:0000256" key="1">
    <source>
        <dbReference type="ARBA" id="ARBA00004651"/>
    </source>
</evidence>
<dbReference type="GO" id="GO:0005886">
    <property type="term" value="C:plasma membrane"/>
    <property type="evidence" value="ECO:0007669"/>
    <property type="project" value="UniProtKB-SubCell"/>
</dbReference>
<keyword evidence="5 10" id="KW-0297">G-protein coupled receptor</keyword>
<dbReference type="GO" id="GO:0071880">
    <property type="term" value="P:adenylate cyclase-activating adrenergic receptor signaling pathway"/>
    <property type="evidence" value="ECO:0007669"/>
    <property type="project" value="TreeGrafter"/>
</dbReference>
<keyword evidence="6 12" id="KW-0472">Membrane</keyword>
<comment type="caution">
    <text evidence="13">The sequence shown here is derived from an EMBL/GenBank/DDBJ whole genome shotgun (WGS) entry which is preliminary data.</text>
</comment>
<accession>A0A7D9DT71</accession>
<dbReference type="InterPro" id="IPR017452">
    <property type="entry name" value="GPCR_Rhodpsn_7TM"/>
</dbReference>
<keyword evidence="14" id="KW-1185">Reference proteome</keyword>
<comment type="similarity">
    <text evidence="10">Belongs to the G-protein coupled receptor 1 family.</text>
</comment>
<evidence type="ECO:0000256" key="2">
    <source>
        <dbReference type="ARBA" id="ARBA00022475"/>
    </source>
</evidence>
<feature type="compositionally biased region" description="Low complexity" evidence="11">
    <location>
        <begin position="347"/>
        <end position="361"/>
    </location>
</feature>
<dbReference type="GO" id="GO:0004930">
    <property type="term" value="F:G protein-coupled receptor activity"/>
    <property type="evidence" value="ECO:0007669"/>
    <property type="project" value="UniProtKB-KW"/>
</dbReference>
<evidence type="ECO:0000256" key="10">
    <source>
        <dbReference type="RuleBase" id="RU000688"/>
    </source>
</evidence>
<dbReference type="OrthoDB" id="6021915at2759"/>
<dbReference type="Gene3D" id="1.20.1070.10">
    <property type="entry name" value="Rhodopsin 7-helix transmembrane proteins"/>
    <property type="match status" value="1"/>
</dbReference>
<feature type="transmembrane region" description="Helical" evidence="12">
    <location>
        <begin position="146"/>
        <end position="168"/>
    </location>
</feature>
<dbReference type="InterPro" id="IPR000276">
    <property type="entry name" value="GPCR_Rhodpsn"/>
</dbReference>
<keyword evidence="9 10" id="KW-0807">Transducer</keyword>
<proteinExistence type="inferred from homology"/>
<name>A0A7D9DT71_PARCT</name>
<keyword evidence="8 10" id="KW-0675">Receptor</keyword>
<feature type="transmembrane region" description="Helical" evidence="12">
    <location>
        <begin position="63"/>
        <end position="84"/>
    </location>
</feature>
<evidence type="ECO:0000256" key="9">
    <source>
        <dbReference type="ARBA" id="ARBA00023224"/>
    </source>
</evidence>
<dbReference type="Proteomes" id="UP001152795">
    <property type="component" value="Unassembled WGS sequence"/>
</dbReference>
<organism evidence="13 14">
    <name type="scientific">Paramuricea clavata</name>
    <name type="common">Red gorgonian</name>
    <name type="synonym">Violescent sea-whip</name>
    <dbReference type="NCBI Taxonomy" id="317549"/>
    <lineage>
        <taxon>Eukaryota</taxon>
        <taxon>Metazoa</taxon>
        <taxon>Cnidaria</taxon>
        <taxon>Anthozoa</taxon>
        <taxon>Octocorallia</taxon>
        <taxon>Malacalcyonacea</taxon>
        <taxon>Plexauridae</taxon>
        <taxon>Paramuricea</taxon>
    </lineage>
</organism>